<evidence type="ECO:0000313" key="4">
    <source>
        <dbReference type="EMBL" id="OAX35607.1"/>
    </source>
</evidence>
<evidence type="ECO:0000256" key="2">
    <source>
        <dbReference type="SAM" id="Phobius"/>
    </source>
</evidence>
<feature type="chain" id="PRO_5008597547" description="Mid2 domain-containing protein" evidence="3">
    <location>
        <begin position="19"/>
        <end position="394"/>
    </location>
</feature>
<dbReference type="OrthoDB" id="2591431at2759"/>
<feature type="region of interest" description="Disordered" evidence="1">
    <location>
        <begin position="209"/>
        <end position="239"/>
    </location>
</feature>
<name>A0A1B7MSS5_9AGAM</name>
<feature type="compositionally biased region" description="Low complexity" evidence="1">
    <location>
        <begin position="210"/>
        <end position="239"/>
    </location>
</feature>
<reference evidence="4 5" key="1">
    <citation type="submission" date="2016-06" db="EMBL/GenBank/DDBJ databases">
        <title>Comparative genomics of the ectomycorrhizal sister species Rhizopogon vinicolor and Rhizopogon vesiculosus (Basidiomycota: Boletales) reveals a divergence of the mating type B locus.</title>
        <authorList>
            <consortium name="DOE Joint Genome Institute"/>
            <person name="Mujic A.B."/>
            <person name="Kuo A."/>
            <person name="Tritt A."/>
            <person name="Lipzen A."/>
            <person name="Chen C."/>
            <person name="Johnson J."/>
            <person name="Sharma A."/>
            <person name="Barry K."/>
            <person name="Grigoriev I.V."/>
            <person name="Spatafora J.W."/>
        </authorList>
    </citation>
    <scope>NUCLEOTIDE SEQUENCE [LARGE SCALE GENOMIC DNA]</scope>
    <source>
        <strain evidence="4 5">AM-OR11-026</strain>
    </source>
</reference>
<keyword evidence="2" id="KW-0812">Transmembrane</keyword>
<dbReference type="STRING" id="1314800.A0A1B7MSS5"/>
<keyword evidence="2" id="KW-0472">Membrane</keyword>
<sequence length="394" mass="40826">MRKSPLLLFLHAFSVTIGNPTQCDDLPVSWTGGQAPFQILVTAFDQPLYNISVPASAFSNGKGSYSISQFPFTTGTQFLLTMSDNTGFGTGGTSTVLTVGSPVANNNCNITSPSLDFCFSTASTIQQCNDYTFSGYDDAVLPVTITGLIPGGTSVILYPVTTSNYTWVADVKEGTSLLFFMTDSQGRDGGVDNLKTVADSTDASCLNAISPSSTSSAPSQTSSQSNSSGTSSSTSAGSSGPNVGIIAGAAVGGGVLLVLSITLVIYYRQKASRGHLQHTSAGNLPSPLIQTQHGDQRFHIERFFTLAGAGSALPRVRTAAPADETGTNQTTEVERFFVLAGAGSALPRVRTAVPADETGTNQTTEVERFFVLAGAGSALPRVRPAAPADEAGTN</sequence>
<keyword evidence="2" id="KW-1133">Transmembrane helix</keyword>
<dbReference type="EMBL" id="KV448483">
    <property type="protein sequence ID" value="OAX35607.1"/>
    <property type="molecule type" value="Genomic_DNA"/>
</dbReference>
<keyword evidence="3" id="KW-0732">Signal</keyword>
<accession>A0A1B7MSS5</accession>
<proteinExistence type="predicted"/>
<feature type="transmembrane region" description="Helical" evidence="2">
    <location>
        <begin position="243"/>
        <end position="267"/>
    </location>
</feature>
<protein>
    <recommendedName>
        <fullName evidence="6">Mid2 domain-containing protein</fullName>
    </recommendedName>
</protein>
<evidence type="ECO:0000256" key="1">
    <source>
        <dbReference type="SAM" id="MobiDB-lite"/>
    </source>
</evidence>
<feature type="signal peptide" evidence="3">
    <location>
        <begin position="1"/>
        <end position="18"/>
    </location>
</feature>
<organism evidence="4 5">
    <name type="scientific">Rhizopogon vinicolor AM-OR11-026</name>
    <dbReference type="NCBI Taxonomy" id="1314800"/>
    <lineage>
        <taxon>Eukaryota</taxon>
        <taxon>Fungi</taxon>
        <taxon>Dikarya</taxon>
        <taxon>Basidiomycota</taxon>
        <taxon>Agaricomycotina</taxon>
        <taxon>Agaricomycetes</taxon>
        <taxon>Agaricomycetidae</taxon>
        <taxon>Boletales</taxon>
        <taxon>Suillineae</taxon>
        <taxon>Rhizopogonaceae</taxon>
        <taxon>Rhizopogon</taxon>
    </lineage>
</organism>
<evidence type="ECO:0008006" key="6">
    <source>
        <dbReference type="Google" id="ProtNLM"/>
    </source>
</evidence>
<evidence type="ECO:0000313" key="5">
    <source>
        <dbReference type="Proteomes" id="UP000092154"/>
    </source>
</evidence>
<evidence type="ECO:0000256" key="3">
    <source>
        <dbReference type="SAM" id="SignalP"/>
    </source>
</evidence>
<dbReference type="AlphaFoldDB" id="A0A1B7MSS5"/>
<gene>
    <name evidence="4" type="ORF">K503DRAFT_828531</name>
</gene>
<dbReference type="InParanoid" id="A0A1B7MSS5"/>
<dbReference type="Proteomes" id="UP000092154">
    <property type="component" value="Unassembled WGS sequence"/>
</dbReference>
<keyword evidence="5" id="KW-1185">Reference proteome</keyword>